<accession>A0A9Q1FCY2</accession>
<gene>
    <name evidence="2" type="ORF">SKAU_G00186900</name>
</gene>
<dbReference type="Proteomes" id="UP001152622">
    <property type="component" value="Chromosome 6"/>
</dbReference>
<name>A0A9Q1FCY2_SYNKA</name>
<sequence>MAPACPVVVTSTHLPGLGHSCPCCKRILSSAAAGDINLQRADRHYAHLFMGTAGRALSGAEPRATCVTASSVSTFVSPPTRQVWPLSTLPACDRDAALYRTGLMPNGRGGWSRPLKGLHSRKPGGRVGSPITCAEHLGPYGSQSPCSSPCPSQEGARNPRKSVTTRRTSANYPSGQLTRAPRPNSSWLLRSHLLRRDSWAWPTPLPLLPRRGSKLAFVALMSTNVKNASGVGVKIASHVAHVDGPNVVWSCLTATALARLAFQRNQG</sequence>
<reference evidence="2" key="1">
    <citation type="journal article" date="2023" name="Science">
        <title>Genome structures resolve the early diversification of teleost fishes.</title>
        <authorList>
            <person name="Parey E."/>
            <person name="Louis A."/>
            <person name="Montfort J."/>
            <person name="Bouchez O."/>
            <person name="Roques C."/>
            <person name="Iampietro C."/>
            <person name="Lluch J."/>
            <person name="Castinel A."/>
            <person name="Donnadieu C."/>
            <person name="Desvignes T."/>
            <person name="Floi Bucao C."/>
            <person name="Jouanno E."/>
            <person name="Wen M."/>
            <person name="Mejri S."/>
            <person name="Dirks R."/>
            <person name="Jansen H."/>
            <person name="Henkel C."/>
            <person name="Chen W.J."/>
            <person name="Zahm M."/>
            <person name="Cabau C."/>
            <person name="Klopp C."/>
            <person name="Thompson A.W."/>
            <person name="Robinson-Rechavi M."/>
            <person name="Braasch I."/>
            <person name="Lecointre G."/>
            <person name="Bobe J."/>
            <person name="Postlethwait J.H."/>
            <person name="Berthelot C."/>
            <person name="Roest Crollius H."/>
            <person name="Guiguen Y."/>
        </authorList>
    </citation>
    <scope>NUCLEOTIDE SEQUENCE</scope>
    <source>
        <strain evidence="2">WJC10195</strain>
    </source>
</reference>
<evidence type="ECO:0000313" key="2">
    <source>
        <dbReference type="EMBL" id="KAJ8355896.1"/>
    </source>
</evidence>
<dbReference type="EMBL" id="JAINUF010000006">
    <property type="protein sequence ID" value="KAJ8355896.1"/>
    <property type="molecule type" value="Genomic_DNA"/>
</dbReference>
<keyword evidence="3" id="KW-1185">Reference proteome</keyword>
<feature type="compositionally biased region" description="Low complexity" evidence="1">
    <location>
        <begin position="144"/>
        <end position="153"/>
    </location>
</feature>
<evidence type="ECO:0000256" key="1">
    <source>
        <dbReference type="SAM" id="MobiDB-lite"/>
    </source>
</evidence>
<evidence type="ECO:0000313" key="3">
    <source>
        <dbReference type="Proteomes" id="UP001152622"/>
    </source>
</evidence>
<proteinExistence type="predicted"/>
<comment type="caution">
    <text evidence="2">The sequence shown here is derived from an EMBL/GenBank/DDBJ whole genome shotgun (WGS) entry which is preliminary data.</text>
</comment>
<dbReference type="AlphaFoldDB" id="A0A9Q1FCY2"/>
<feature type="region of interest" description="Disordered" evidence="1">
    <location>
        <begin position="144"/>
        <end position="183"/>
    </location>
</feature>
<protein>
    <submittedName>
        <fullName evidence="2">Uncharacterized protein</fullName>
    </submittedName>
</protein>
<organism evidence="2 3">
    <name type="scientific">Synaphobranchus kaupii</name>
    <name type="common">Kaup's arrowtooth eel</name>
    <dbReference type="NCBI Taxonomy" id="118154"/>
    <lineage>
        <taxon>Eukaryota</taxon>
        <taxon>Metazoa</taxon>
        <taxon>Chordata</taxon>
        <taxon>Craniata</taxon>
        <taxon>Vertebrata</taxon>
        <taxon>Euteleostomi</taxon>
        <taxon>Actinopterygii</taxon>
        <taxon>Neopterygii</taxon>
        <taxon>Teleostei</taxon>
        <taxon>Anguilliformes</taxon>
        <taxon>Synaphobranchidae</taxon>
        <taxon>Synaphobranchus</taxon>
    </lineage>
</organism>
<feature type="compositionally biased region" description="Polar residues" evidence="1">
    <location>
        <begin position="165"/>
        <end position="177"/>
    </location>
</feature>